<evidence type="ECO:0000259" key="4">
    <source>
        <dbReference type="PROSITE" id="PS01124"/>
    </source>
</evidence>
<dbReference type="AlphaFoldDB" id="A0A142EPL0"/>
<proteinExistence type="predicted"/>
<dbReference type="EMBL" id="CP012836">
    <property type="protein sequence ID" value="AMQ57065.1"/>
    <property type="molecule type" value="Genomic_DNA"/>
</dbReference>
<dbReference type="STRING" id="1727163.AO498_11515"/>
<reference evidence="5 6" key="2">
    <citation type="journal article" date="2016" name="Genome Announc.">
        <title>Complete Genome Sequence of Algoriphagus sp. Strain M8-2, Isolated from a Brackish Lake.</title>
        <authorList>
            <person name="Muraguchi Y."/>
            <person name="Kushimoto K."/>
            <person name="Ohtsubo Y."/>
            <person name="Suzuki T."/>
            <person name="Dohra H."/>
            <person name="Kimbara K."/>
            <person name="Shintani M."/>
        </authorList>
    </citation>
    <scope>NUCLEOTIDE SEQUENCE [LARGE SCALE GENOMIC DNA]</scope>
    <source>
        <strain evidence="5 6">M8-2</strain>
    </source>
</reference>
<gene>
    <name evidence="5" type="ORF">AO498_11515</name>
</gene>
<dbReference type="Proteomes" id="UP000073816">
    <property type="component" value="Chromosome"/>
</dbReference>
<dbReference type="PANTHER" id="PTHR43280:SF2">
    <property type="entry name" value="HTH-TYPE TRANSCRIPTIONAL REGULATOR EXSA"/>
    <property type="match status" value="1"/>
</dbReference>
<keyword evidence="1" id="KW-0805">Transcription regulation</keyword>
<dbReference type="KEGG" id="alm:AO498_11515"/>
<dbReference type="SUPFAM" id="SSF46689">
    <property type="entry name" value="Homeodomain-like"/>
    <property type="match status" value="1"/>
</dbReference>
<dbReference type="GO" id="GO:0003700">
    <property type="term" value="F:DNA-binding transcription factor activity"/>
    <property type="evidence" value="ECO:0007669"/>
    <property type="project" value="InterPro"/>
</dbReference>
<keyword evidence="6" id="KW-1185">Reference proteome</keyword>
<evidence type="ECO:0000256" key="1">
    <source>
        <dbReference type="ARBA" id="ARBA00023015"/>
    </source>
</evidence>
<evidence type="ECO:0000313" key="6">
    <source>
        <dbReference type="Proteomes" id="UP000073816"/>
    </source>
</evidence>
<dbReference type="Gene3D" id="1.10.10.60">
    <property type="entry name" value="Homeodomain-like"/>
    <property type="match status" value="1"/>
</dbReference>
<organism evidence="5 6">
    <name type="scientific">Algoriphagus sanaruensis</name>
    <dbReference type="NCBI Taxonomy" id="1727163"/>
    <lineage>
        <taxon>Bacteria</taxon>
        <taxon>Pseudomonadati</taxon>
        <taxon>Bacteroidota</taxon>
        <taxon>Cytophagia</taxon>
        <taxon>Cytophagales</taxon>
        <taxon>Cyclobacteriaceae</taxon>
        <taxon>Algoriphagus</taxon>
    </lineage>
</organism>
<dbReference type="InterPro" id="IPR009057">
    <property type="entry name" value="Homeodomain-like_sf"/>
</dbReference>
<evidence type="ECO:0000313" key="5">
    <source>
        <dbReference type="EMBL" id="AMQ57065.1"/>
    </source>
</evidence>
<dbReference type="PANTHER" id="PTHR43280">
    <property type="entry name" value="ARAC-FAMILY TRANSCRIPTIONAL REGULATOR"/>
    <property type="match status" value="1"/>
</dbReference>
<reference evidence="6" key="1">
    <citation type="submission" date="2015-09" db="EMBL/GenBank/DDBJ databases">
        <title>Complete sequence of Algoriphagus sp. M8-2.</title>
        <authorList>
            <person name="Shintani M."/>
        </authorList>
    </citation>
    <scope>NUCLEOTIDE SEQUENCE [LARGE SCALE GENOMIC DNA]</scope>
    <source>
        <strain evidence="6">M8-2</strain>
    </source>
</reference>
<keyword evidence="2" id="KW-0238">DNA-binding</keyword>
<evidence type="ECO:0000256" key="3">
    <source>
        <dbReference type="ARBA" id="ARBA00023163"/>
    </source>
</evidence>
<dbReference type="SMART" id="SM00342">
    <property type="entry name" value="HTH_ARAC"/>
    <property type="match status" value="1"/>
</dbReference>
<protein>
    <submittedName>
        <fullName evidence="5">AraC family transcriptional regulator</fullName>
    </submittedName>
</protein>
<feature type="domain" description="HTH araC/xylS-type" evidence="4">
    <location>
        <begin position="63"/>
        <end position="167"/>
    </location>
</feature>
<dbReference type="PATRIC" id="fig|1727163.4.peg.2408"/>
<dbReference type="PROSITE" id="PS01124">
    <property type="entry name" value="HTH_ARAC_FAMILY_2"/>
    <property type="match status" value="1"/>
</dbReference>
<keyword evidence="3" id="KW-0804">Transcription</keyword>
<dbReference type="Pfam" id="PF12833">
    <property type="entry name" value="HTH_18"/>
    <property type="match status" value="1"/>
</dbReference>
<dbReference type="GO" id="GO:0043565">
    <property type="term" value="F:sequence-specific DNA binding"/>
    <property type="evidence" value="ECO:0007669"/>
    <property type="project" value="InterPro"/>
</dbReference>
<evidence type="ECO:0000256" key="2">
    <source>
        <dbReference type="ARBA" id="ARBA00023125"/>
    </source>
</evidence>
<accession>A0A142EPL0</accession>
<sequence>MVCPRCIAAVERIFDELNIPAKVELGQAKLSEDLTELVRSTLSEKLNQAGFELLEDSKSVLISRIKTIIIDRIHHQENPPESNLSEFLSRELAHDYSYLSRLFSSVEGQTIERFTAKQRTEKIKELLIYGEETLAEITDQLGFNSVAYLSAQFKKETGITPSQFKKQTKPSRISLDRL</sequence>
<dbReference type="InterPro" id="IPR018060">
    <property type="entry name" value="HTH_AraC"/>
</dbReference>
<name>A0A142EPL0_9BACT</name>